<evidence type="ECO:0000256" key="1">
    <source>
        <dbReference type="SAM" id="MobiDB-lite"/>
    </source>
</evidence>
<feature type="compositionally biased region" description="Low complexity" evidence="1">
    <location>
        <begin position="13"/>
        <end position="29"/>
    </location>
</feature>
<keyword evidence="3" id="KW-1185">Reference proteome</keyword>
<reference evidence="2 3" key="1">
    <citation type="journal article" date="2005" name="Proc. Natl. Acad. Sci. U.S.A.">
        <title>The complete genomes and proteomes of 27 Staphylococcus aureus bacteriophages.</title>
        <authorList>
            <person name="Kwan T."/>
            <person name="Liu J."/>
            <person name="Dubow M."/>
            <person name="Gros P."/>
            <person name="Pelletier J."/>
        </authorList>
    </citation>
    <scope>NUCLEOTIDE SEQUENCE [LARGE SCALE GENOMIC DNA]</scope>
</reference>
<dbReference type="RefSeq" id="YP_238729.1">
    <property type="nucleotide sequence ID" value="NC_007021.1"/>
</dbReference>
<organism evidence="2 3">
    <name type="scientific">Staphylococcus phage Twort (strain DSM 17442 / HER 48)</name>
    <name type="common">Bacteriophage Twort</name>
    <dbReference type="NCBI Taxonomy" id="2908167"/>
    <lineage>
        <taxon>Viruses</taxon>
        <taxon>Duplodnaviria</taxon>
        <taxon>Heunggongvirae</taxon>
        <taxon>Uroviricota</taxon>
        <taxon>Caudoviricetes</taxon>
        <taxon>Herelleviridae</taxon>
        <taxon>Twortvirinae</taxon>
        <taxon>Twortvirus</taxon>
        <taxon>Twortvirus twort</taxon>
    </lineage>
</organism>
<proteinExistence type="predicted"/>
<dbReference type="EMBL" id="AY954970">
    <property type="protein sequence ID" value="AAX92463.1"/>
    <property type="molecule type" value="Genomic_DNA"/>
</dbReference>
<accession>Q4Z8X6</accession>
<dbReference type="GeneID" id="5130431"/>
<name>Q4Z8X6_BPTWO</name>
<evidence type="ECO:0000313" key="2">
    <source>
        <dbReference type="EMBL" id="AAX92463.1"/>
    </source>
</evidence>
<feature type="region of interest" description="Disordered" evidence="1">
    <location>
        <begin position="1"/>
        <end position="29"/>
    </location>
</feature>
<organismHost>
    <name type="scientific">Twortvirus twort</name>
    <dbReference type="NCBI Taxonomy" id="55510"/>
</organismHost>
<evidence type="ECO:0000313" key="3">
    <source>
        <dbReference type="Proteomes" id="UP000001466"/>
    </source>
</evidence>
<sequence>MASNPEDSDNLGTRSYSSKTKKSTSTPSKAPGLLLVLKNILEFLSFLKPCESCSQSTIELK</sequence>
<dbReference type="KEGG" id="vg:5130431"/>
<protein>
    <submittedName>
        <fullName evidence="2">ORF212</fullName>
    </submittedName>
</protein>
<dbReference type="Proteomes" id="UP000001466">
    <property type="component" value="Segment"/>
</dbReference>
<dbReference type="SMR" id="Q4Z8X6"/>